<proteinExistence type="predicted"/>
<keyword evidence="3" id="KW-0061">Asparagine biosynthesis</keyword>
<dbReference type="EC" id="6.3.5.4" evidence="2"/>
<comment type="pathway">
    <text evidence="1">Amino-acid biosynthesis; L-asparagine biosynthesis; L-asparagine from L-aspartate (L-Gln route): step 1/1.</text>
</comment>
<comment type="caution">
    <text evidence="6">The sequence shown here is derived from an EMBL/GenBank/DDBJ whole genome shotgun (WGS) entry which is preliminary data.</text>
</comment>
<evidence type="ECO:0000313" key="7">
    <source>
        <dbReference type="Proteomes" id="UP001501231"/>
    </source>
</evidence>
<dbReference type="PANTHER" id="PTHR43284:SF1">
    <property type="entry name" value="ASPARAGINE SYNTHETASE"/>
    <property type="match status" value="1"/>
</dbReference>
<evidence type="ECO:0000256" key="1">
    <source>
        <dbReference type="ARBA" id="ARBA00005187"/>
    </source>
</evidence>
<evidence type="ECO:0000256" key="4">
    <source>
        <dbReference type="ARBA" id="ARBA00048741"/>
    </source>
</evidence>
<feature type="domain" description="Asparagine synthetase" evidence="5">
    <location>
        <begin position="207"/>
        <end position="571"/>
    </location>
</feature>
<keyword evidence="7" id="KW-1185">Reference proteome</keyword>
<dbReference type="PANTHER" id="PTHR43284">
    <property type="entry name" value="ASPARAGINE SYNTHETASE (GLUTAMINE-HYDROLYZING)"/>
    <property type="match status" value="1"/>
</dbReference>
<dbReference type="InterPro" id="IPR051786">
    <property type="entry name" value="ASN_synthetase/amidase"/>
</dbReference>
<gene>
    <name evidence="6" type="ORF">GCM10010191_18590</name>
</gene>
<evidence type="ECO:0000259" key="5">
    <source>
        <dbReference type="Pfam" id="PF00733"/>
    </source>
</evidence>
<evidence type="ECO:0000256" key="2">
    <source>
        <dbReference type="ARBA" id="ARBA00012737"/>
    </source>
</evidence>
<dbReference type="Pfam" id="PF00733">
    <property type="entry name" value="Asn_synthase"/>
    <property type="match status" value="1"/>
</dbReference>
<dbReference type="SUPFAM" id="SSF52402">
    <property type="entry name" value="Adenine nucleotide alpha hydrolases-like"/>
    <property type="match status" value="1"/>
</dbReference>
<evidence type="ECO:0000313" key="6">
    <source>
        <dbReference type="EMBL" id="GAA2410140.1"/>
    </source>
</evidence>
<organism evidence="6 7">
    <name type="scientific">Actinomadura vinacea</name>
    <dbReference type="NCBI Taxonomy" id="115336"/>
    <lineage>
        <taxon>Bacteria</taxon>
        <taxon>Bacillati</taxon>
        <taxon>Actinomycetota</taxon>
        <taxon>Actinomycetes</taxon>
        <taxon>Streptosporangiales</taxon>
        <taxon>Thermomonosporaceae</taxon>
        <taxon>Actinomadura</taxon>
    </lineage>
</organism>
<keyword evidence="3" id="KW-0028">Amino-acid biosynthesis</keyword>
<name>A0ABN3INX1_9ACTN</name>
<accession>A0ABN3INX1</accession>
<protein>
    <recommendedName>
        <fullName evidence="2">asparagine synthase (glutamine-hydrolyzing)</fullName>
        <ecNumber evidence="2">6.3.5.4</ecNumber>
    </recommendedName>
</protein>
<dbReference type="Proteomes" id="UP001501231">
    <property type="component" value="Unassembled WGS sequence"/>
</dbReference>
<dbReference type="InterPro" id="IPR001962">
    <property type="entry name" value="Asn_synthase"/>
</dbReference>
<sequence>MRFFVVPDSAAGEAVVASLRDRPDLRIIPHESGRPWIAGRWRDEEVAWAEAGPRRIAILGSAAASRLWLARYVAGLRGPAGLDGLARELPGAFHAIAAVDGTVCVQGSLSAVREVFHGRVLGTTVAADRPDTLAALTGAGIREELLAVTLIAPAPMWPLGEQCLWQGVDTLPAGCRLEIAPDGRGRVVRRAVVPAPDVPLSEGLDRLRRALHDAVAVRTHGRTMLSADLSGGMDSTSVCFLAAGRVERLLTVRCEATDPADDDGRWAALAAARLPNAGHVVHPPEDYPLNFAGLLESDPDLEAPSPVLRNRAMLVEQARRLAAAGSTRHLTGHGGDELFLPAPAYLHDLARRHPLRAIGQLRAHRAVYRWALRPALRGLLDRTSFSDWLARDVGRTLDGSTHDVNSAPLSGWGIAHRMPDWATPDALASVRHLLRETAEKGAEPLSPLRGQHFTLHSVRTGGALVRRMDRLSARHGVTIEAPFLDDQVVEAALALDYAECLRADRYKPALVEAMRGIVPDENLGRRSKAEFSTDVYAGLRRHRSELLELCDGMRLAELGLVDADALRSLLLNLPPFPLRLVPLFGTLACEVWLRSLPAGPRETAHTLEGAR</sequence>
<comment type="catalytic activity">
    <reaction evidence="4">
        <text>L-aspartate + L-glutamine + ATP + H2O = L-asparagine + L-glutamate + AMP + diphosphate + H(+)</text>
        <dbReference type="Rhea" id="RHEA:12228"/>
        <dbReference type="ChEBI" id="CHEBI:15377"/>
        <dbReference type="ChEBI" id="CHEBI:15378"/>
        <dbReference type="ChEBI" id="CHEBI:29985"/>
        <dbReference type="ChEBI" id="CHEBI:29991"/>
        <dbReference type="ChEBI" id="CHEBI:30616"/>
        <dbReference type="ChEBI" id="CHEBI:33019"/>
        <dbReference type="ChEBI" id="CHEBI:58048"/>
        <dbReference type="ChEBI" id="CHEBI:58359"/>
        <dbReference type="ChEBI" id="CHEBI:456215"/>
        <dbReference type="EC" id="6.3.5.4"/>
    </reaction>
</comment>
<reference evidence="6 7" key="1">
    <citation type="journal article" date="2019" name="Int. J. Syst. Evol. Microbiol.">
        <title>The Global Catalogue of Microorganisms (GCM) 10K type strain sequencing project: providing services to taxonomists for standard genome sequencing and annotation.</title>
        <authorList>
            <consortium name="The Broad Institute Genomics Platform"/>
            <consortium name="The Broad Institute Genome Sequencing Center for Infectious Disease"/>
            <person name="Wu L."/>
            <person name="Ma J."/>
        </authorList>
    </citation>
    <scope>NUCLEOTIDE SEQUENCE [LARGE SCALE GENOMIC DNA]</scope>
    <source>
        <strain evidence="6 7">JCM 3325</strain>
    </source>
</reference>
<dbReference type="RefSeq" id="WP_344588243.1">
    <property type="nucleotide sequence ID" value="NZ_BAAARW010000006.1"/>
</dbReference>
<dbReference type="Gene3D" id="3.40.50.620">
    <property type="entry name" value="HUPs"/>
    <property type="match status" value="2"/>
</dbReference>
<dbReference type="InterPro" id="IPR014729">
    <property type="entry name" value="Rossmann-like_a/b/a_fold"/>
</dbReference>
<dbReference type="EMBL" id="BAAARW010000006">
    <property type="protein sequence ID" value="GAA2410140.1"/>
    <property type="molecule type" value="Genomic_DNA"/>
</dbReference>
<evidence type="ECO:0000256" key="3">
    <source>
        <dbReference type="ARBA" id="ARBA00022888"/>
    </source>
</evidence>